<organism evidence="1">
    <name type="scientific">marine sediment metagenome</name>
    <dbReference type="NCBI Taxonomy" id="412755"/>
    <lineage>
        <taxon>unclassified sequences</taxon>
        <taxon>metagenomes</taxon>
        <taxon>ecological metagenomes</taxon>
    </lineage>
</organism>
<comment type="caution">
    <text evidence="1">The sequence shown here is derived from an EMBL/GenBank/DDBJ whole genome shotgun (WGS) entry which is preliminary data.</text>
</comment>
<gene>
    <name evidence="1" type="ORF">LCGC14_1595520</name>
</gene>
<dbReference type="EMBL" id="LAZR01012730">
    <property type="protein sequence ID" value="KKM25385.1"/>
    <property type="molecule type" value="Genomic_DNA"/>
</dbReference>
<reference evidence="1" key="1">
    <citation type="journal article" date="2015" name="Nature">
        <title>Complex archaea that bridge the gap between prokaryotes and eukaryotes.</title>
        <authorList>
            <person name="Spang A."/>
            <person name="Saw J.H."/>
            <person name="Jorgensen S.L."/>
            <person name="Zaremba-Niedzwiedzka K."/>
            <person name="Martijn J."/>
            <person name="Lind A.E."/>
            <person name="van Eijk R."/>
            <person name="Schleper C."/>
            <person name="Guy L."/>
            <person name="Ettema T.J."/>
        </authorList>
    </citation>
    <scope>NUCLEOTIDE SEQUENCE</scope>
</reference>
<dbReference type="AlphaFoldDB" id="A0A0F9LCY0"/>
<sequence length="81" mass="9694">KTEEPIVIEEETVEMSENPQVLAWISKRRDNLLIKKVNTNFKTFLLQLITDVMNLDIIIVKSYKIYESLFIVCNYFFPFYL</sequence>
<proteinExistence type="predicted"/>
<evidence type="ECO:0000313" key="1">
    <source>
        <dbReference type="EMBL" id="KKM25385.1"/>
    </source>
</evidence>
<name>A0A0F9LCY0_9ZZZZ</name>
<feature type="non-terminal residue" evidence="1">
    <location>
        <position position="1"/>
    </location>
</feature>
<accession>A0A0F9LCY0</accession>
<protein>
    <submittedName>
        <fullName evidence="1">Uncharacterized protein</fullName>
    </submittedName>
</protein>